<comment type="caution">
    <text evidence="1">The sequence shown here is derived from an EMBL/GenBank/DDBJ whole genome shotgun (WGS) entry which is preliminary data.</text>
</comment>
<organism evidence="1 2">
    <name type="scientific">Paralimibaculum aggregatum</name>
    <dbReference type="NCBI Taxonomy" id="3036245"/>
    <lineage>
        <taxon>Bacteria</taxon>
        <taxon>Pseudomonadati</taxon>
        <taxon>Pseudomonadota</taxon>
        <taxon>Alphaproteobacteria</taxon>
        <taxon>Rhodobacterales</taxon>
        <taxon>Paracoccaceae</taxon>
        <taxon>Paralimibaculum</taxon>
    </lineage>
</organism>
<evidence type="ECO:0000313" key="1">
    <source>
        <dbReference type="EMBL" id="GMG83263.1"/>
    </source>
</evidence>
<dbReference type="EMBL" id="BSYI01000017">
    <property type="protein sequence ID" value="GMG83263.1"/>
    <property type="molecule type" value="Genomic_DNA"/>
</dbReference>
<proteinExistence type="predicted"/>
<protein>
    <recommendedName>
        <fullName evidence="3">Beta-barrel porin 2</fullName>
    </recommendedName>
</protein>
<gene>
    <name evidence="1" type="ORF">LNKW23_24760</name>
</gene>
<name>A0ABQ6LPK7_9RHOB</name>
<evidence type="ECO:0008006" key="3">
    <source>
        <dbReference type="Google" id="ProtNLM"/>
    </source>
</evidence>
<reference evidence="1 2" key="1">
    <citation type="submission" date="2023-04" db="EMBL/GenBank/DDBJ databases">
        <title>Marinoamorphus aggregata gen. nov., sp. Nov., isolate from tissue of brittle star Ophioplocus japonicus.</title>
        <authorList>
            <person name="Kawano K."/>
            <person name="Sawayama S."/>
            <person name="Nakagawa S."/>
        </authorList>
    </citation>
    <scope>NUCLEOTIDE SEQUENCE [LARGE SCALE GENOMIC DNA]</scope>
    <source>
        <strain evidence="1 2">NKW23</strain>
    </source>
</reference>
<dbReference type="Proteomes" id="UP001239909">
    <property type="component" value="Unassembled WGS sequence"/>
</dbReference>
<accession>A0ABQ6LPK7</accession>
<sequence length="406" mass="44022">MLAALLLLGAPAKAAEWNLGGSFTQRFSVLFNPDIEPDEHDLAYGSTTIFGFNLGARTGRTVWNLSTGFQLAAFGGDADTDDLNTSDPRVSGSVLYLGQRFAVDGNFAFTRSSTAFFTLEPVPISIPVDQDNDGTPDVIFIGEDDLLLERDTIRTRFDIGTGLEYRLNPRNRLSFGLSHTRTSFSEETGSLVDNATTFSSLSWGHDLSQATTVGMDVTLRRFTAQDAEDTIAYSMSMGSFLSTSLSASTTLRAGLGINYSRTDEMVLRDGERVSSSSNDFGFNGSLRTTFRRTDQTAFTLFASHGVRPSSVGGALRNVTSYGGSLNHALTRHTSFALSAQHSLSIELGDEDELTQSFILAPSLSYRLTQNWSASLAYSFRLVNDDDGTGLGNSVFLSFSRGIAIYP</sequence>
<keyword evidence="2" id="KW-1185">Reference proteome</keyword>
<evidence type="ECO:0000313" key="2">
    <source>
        <dbReference type="Proteomes" id="UP001239909"/>
    </source>
</evidence>